<evidence type="ECO:0000256" key="1">
    <source>
        <dbReference type="SAM" id="Phobius"/>
    </source>
</evidence>
<gene>
    <name evidence="3" type="ORF">ING2E5B_0637</name>
</gene>
<dbReference type="InterPro" id="IPR026881">
    <property type="entry name" value="WYL_dom"/>
</dbReference>
<evidence type="ECO:0000259" key="2">
    <source>
        <dbReference type="Pfam" id="PF13280"/>
    </source>
</evidence>
<dbReference type="AlphaFoldDB" id="A0A098BXL1"/>
<dbReference type="Pfam" id="PF13280">
    <property type="entry name" value="WYL"/>
    <property type="match status" value="1"/>
</dbReference>
<accession>A0A098BXL1</accession>
<dbReference type="OrthoDB" id="884899at2"/>
<evidence type="ECO:0000313" key="4">
    <source>
        <dbReference type="Proteomes" id="UP000032417"/>
    </source>
</evidence>
<dbReference type="STRING" id="1562970.ING2E5B_0637"/>
<dbReference type="Proteomes" id="UP000032417">
    <property type="component" value="Chromosome 1"/>
</dbReference>
<organism evidence="3 4">
    <name type="scientific">Fermentimonas caenicola</name>
    <dbReference type="NCBI Taxonomy" id="1562970"/>
    <lineage>
        <taxon>Bacteria</taxon>
        <taxon>Pseudomonadati</taxon>
        <taxon>Bacteroidota</taxon>
        <taxon>Bacteroidia</taxon>
        <taxon>Bacteroidales</taxon>
        <taxon>Dysgonomonadaceae</taxon>
        <taxon>Fermentimonas</taxon>
    </lineage>
</organism>
<keyword evidence="1" id="KW-0472">Membrane</keyword>
<name>A0A098BXL1_9BACT</name>
<reference evidence="3 4" key="1">
    <citation type="submission" date="2014-08" db="EMBL/GenBank/DDBJ databases">
        <authorList>
            <person name="Wibberg D."/>
        </authorList>
    </citation>
    <scope>NUCLEOTIDE SEQUENCE [LARGE SCALE GENOMIC DNA]</scope>
    <source>
        <strain evidence="4">ING2-E5B</strain>
    </source>
</reference>
<keyword evidence="1" id="KW-0812">Transmembrane</keyword>
<protein>
    <recommendedName>
        <fullName evidence="2">WYL domain-containing protein</fullName>
    </recommendedName>
</protein>
<proteinExistence type="predicted"/>
<dbReference type="HOGENOM" id="CLU_483831_0_0_10"/>
<sequence>MILQITNKDTLDSLSNISDSNFNYGLLIFLGIIAIGLILLIYYSRRKSKQDVINNLAGNKKSILVESIITSKVNDSTKKTQSANEIKPDIGNSEIKTLKKDEQVKREFKSETKGSNDYSSIKVIEPVKPEKEEQSKEKYIGYNPINIFAQTEPFNYPYVIMPKPNSVIKFPRKGRIGRKGFKEEDFKKYIEKYFKESFQVFDDRFILVKNNPKPFEPDFTLIDEKNNINIFLDIEIDEPYEGLNDISKRRPTHYQQFDTNRNNAFKNRGWIVIRFAEIQVHQKPNSCCRFIADVLKSINPKYVVPASLSNIERLNPIRQWTKEEAENWSLERYREKYLGIDNFGQTLTSDDLSNIEETEIGEKIEDIVEDDKFIPIEAKYSNTNSKLDKIYSAINSGKYLSFKFKNEQSVVKPIKVSDDKLFAFCYVKNRDRDFSLYQINDLCLKDSYYTLRVAGPTIGLDQITQAVNTAIVYHKLIRMKYTRSSWTNMIVDRETGELLIDRIEAEESVRTINDVQLSINALAQEHIEAYNLNSNYITAYCNKREEQRTFRFDRIGEIEILNI</sequence>
<feature type="domain" description="WYL" evidence="2">
    <location>
        <begin position="533"/>
        <end position="560"/>
    </location>
</feature>
<dbReference type="KEGG" id="pbt:ING2E5B_0637"/>
<evidence type="ECO:0000313" key="3">
    <source>
        <dbReference type="EMBL" id="CEA15404.1"/>
    </source>
</evidence>
<keyword evidence="4" id="KW-1185">Reference proteome</keyword>
<feature type="transmembrane region" description="Helical" evidence="1">
    <location>
        <begin position="22"/>
        <end position="43"/>
    </location>
</feature>
<dbReference type="EMBL" id="LN515532">
    <property type="protein sequence ID" value="CEA15404.1"/>
    <property type="molecule type" value="Genomic_DNA"/>
</dbReference>
<keyword evidence="1" id="KW-1133">Transmembrane helix</keyword>